<proteinExistence type="predicted"/>
<dbReference type="EMBL" id="BTRK01000003">
    <property type="protein sequence ID" value="GMR41219.1"/>
    <property type="molecule type" value="Genomic_DNA"/>
</dbReference>
<accession>A0AAN4ZKW2</accession>
<keyword evidence="3" id="KW-1185">Reference proteome</keyword>
<gene>
    <name evidence="2" type="ORF">PMAYCL1PPCAC_11414</name>
</gene>
<evidence type="ECO:0000313" key="3">
    <source>
        <dbReference type="Proteomes" id="UP001328107"/>
    </source>
</evidence>
<protein>
    <submittedName>
        <fullName evidence="2">Uncharacterized protein</fullName>
    </submittedName>
</protein>
<dbReference type="AlphaFoldDB" id="A0AAN4ZKW2"/>
<evidence type="ECO:0000256" key="1">
    <source>
        <dbReference type="SAM" id="Phobius"/>
    </source>
</evidence>
<sequence length="99" mass="11284">SSRILIHLLALMMIVLMVDGSLQDSAEEQRRREREFNNEIEGIAIDVEYKNPSSKNSSRYRQFVDVALLSSGFVFVAVAFLVGMLRLSTRKTVNYETIV</sequence>
<feature type="transmembrane region" description="Helical" evidence="1">
    <location>
        <begin position="63"/>
        <end position="85"/>
    </location>
</feature>
<keyword evidence="1" id="KW-0812">Transmembrane</keyword>
<keyword evidence="1" id="KW-1133">Transmembrane helix</keyword>
<keyword evidence="1" id="KW-0472">Membrane</keyword>
<reference evidence="3" key="1">
    <citation type="submission" date="2022-10" db="EMBL/GenBank/DDBJ databases">
        <title>Genome assembly of Pristionchus species.</title>
        <authorList>
            <person name="Yoshida K."/>
            <person name="Sommer R.J."/>
        </authorList>
    </citation>
    <scope>NUCLEOTIDE SEQUENCE [LARGE SCALE GENOMIC DNA]</scope>
    <source>
        <strain evidence="3">RS5460</strain>
    </source>
</reference>
<organism evidence="2 3">
    <name type="scientific">Pristionchus mayeri</name>
    <dbReference type="NCBI Taxonomy" id="1317129"/>
    <lineage>
        <taxon>Eukaryota</taxon>
        <taxon>Metazoa</taxon>
        <taxon>Ecdysozoa</taxon>
        <taxon>Nematoda</taxon>
        <taxon>Chromadorea</taxon>
        <taxon>Rhabditida</taxon>
        <taxon>Rhabditina</taxon>
        <taxon>Diplogasteromorpha</taxon>
        <taxon>Diplogasteroidea</taxon>
        <taxon>Neodiplogasteridae</taxon>
        <taxon>Pristionchus</taxon>
    </lineage>
</organism>
<comment type="caution">
    <text evidence="2">The sequence shown here is derived from an EMBL/GenBank/DDBJ whole genome shotgun (WGS) entry which is preliminary data.</text>
</comment>
<feature type="transmembrane region" description="Helical" evidence="1">
    <location>
        <begin position="6"/>
        <end position="22"/>
    </location>
</feature>
<evidence type="ECO:0000313" key="2">
    <source>
        <dbReference type="EMBL" id="GMR41219.1"/>
    </source>
</evidence>
<feature type="non-terminal residue" evidence="2">
    <location>
        <position position="1"/>
    </location>
</feature>
<name>A0AAN4ZKW2_9BILA</name>
<dbReference type="Proteomes" id="UP001328107">
    <property type="component" value="Unassembled WGS sequence"/>
</dbReference>